<organism evidence="1 2">
    <name type="scientific">Micromonospora vulcania</name>
    <dbReference type="NCBI Taxonomy" id="1441873"/>
    <lineage>
        <taxon>Bacteria</taxon>
        <taxon>Bacillati</taxon>
        <taxon>Actinomycetota</taxon>
        <taxon>Actinomycetes</taxon>
        <taxon>Micromonosporales</taxon>
        <taxon>Micromonosporaceae</taxon>
        <taxon>Micromonospora</taxon>
    </lineage>
</organism>
<dbReference type="EMBL" id="JBHSQS010000007">
    <property type="protein sequence ID" value="MFC5924312.1"/>
    <property type="molecule type" value="Genomic_DNA"/>
</dbReference>
<gene>
    <name evidence="1" type="ORF">ACFQGL_13260</name>
</gene>
<reference evidence="2" key="1">
    <citation type="journal article" date="2019" name="Int. J. Syst. Evol. Microbiol.">
        <title>The Global Catalogue of Microorganisms (GCM) 10K type strain sequencing project: providing services to taxonomists for standard genome sequencing and annotation.</title>
        <authorList>
            <consortium name="The Broad Institute Genomics Platform"/>
            <consortium name="The Broad Institute Genome Sequencing Center for Infectious Disease"/>
            <person name="Wu L."/>
            <person name="Ma J."/>
        </authorList>
    </citation>
    <scope>NUCLEOTIDE SEQUENCE [LARGE SCALE GENOMIC DNA]</scope>
    <source>
        <strain evidence="2">CGMCC 4.7144</strain>
    </source>
</reference>
<evidence type="ECO:0000313" key="2">
    <source>
        <dbReference type="Proteomes" id="UP001596226"/>
    </source>
</evidence>
<protein>
    <submittedName>
        <fullName evidence="1">Uncharacterized protein</fullName>
    </submittedName>
</protein>
<comment type="caution">
    <text evidence="1">The sequence shown here is derived from an EMBL/GenBank/DDBJ whole genome shotgun (WGS) entry which is preliminary data.</text>
</comment>
<evidence type="ECO:0000313" key="1">
    <source>
        <dbReference type="EMBL" id="MFC5924312.1"/>
    </source>
</evidence>
<proteinExistence type="predicted"/>
<accession>A0ABW1H7A3</accession>
<dbReference type="RefSeq" id="WP_377510739.1">
    <property type="nucleotide sequence ID" value="NZ_JBHSQS010000007.1"/>
</dbReference>
<name>A0ABW1H7A3_9ACTN</name>
<dbReference type="Proteomes" id="UP001596226">
    <property type="component" value="Unassembled WGS sequence"/>
</dbReference>
<keyword evidence="2" id="KW-1185">Reference proteome</keyword>
<sequence>MPPSVSIPEKTLEHWSSQYLAYRYHSHAALWWPSRGEDIDVRLLPAMPGKAIQIELKTTTVSGTNFHDVLVDLGQLWEYYRRPLGHQPFYAFPRPDWRGDLAAAALVEGRHVTELAFRRSGPGWWFADWMTVLPTSAVARVLRQDLERHGSPRRGKKSRLVRFDLRKSTSNPTVVWGSGAATPPTVGWRTFWQELEQCGRAGWPQLIRIPATFIRPRVAYRQSDLIGLMREAAYTGAFNEWSDDSELVTLEPTEQRVYQIGSDSNLGLAEPQSDGADETADHRQVVFVEAGALFGGVRRNRAR</sequence>